<reference evidence="3" key="1">
    <citation type="submission" date="2025-08" db="UniProtKB">
        <authorList>
            <consortium name="Ensembl"/>
        </authorList>
    </citation>
    <scope>IDENTIFICATION</scope>
</reference>
<proteinExistence type="predicted"/>
<feature type="compositionally biased region" description="Basic and acidic residues" evidence="1">
    <location>
        <begin position="287"/>
        <end position="299"/>
    </location>
</feature>
<evidence type="ECO:0000256" key="1">
    <source>
        <dbReference type="SAM" id="MobiDB-lite"/>
    </source>
</evidence>
<dbReference type="GO" id="GO:0001503">
    <property type="term" value="P:ossification"/>
    <property type="evidence" value="ECO:0007669"/>
    <property type="project" value="TreeGrafter"/>
</dbReference>
<dbReference type="Proteomes" id="UP000694565">
    <property type="component" value="Unplaced"/>
</dbReference>
<keyword evidence="2" id="KW-0472">Membrane</keyword>
<dbReference type="AlphaFoldDB" id="A0A8C2ZYT7"/>
<protein>
    <submittedName>
        <fullName evidence="3">Tumor necrosis factor receptor superfamily, member 11a, NFKB activator</fullName>
    </submittedName>
</protein>
<sequence>GSRCCKKCQPGFRLFSECTNSKPTICNKCNPGEYQPGWTREDQCRLQKRCDPGQYQQISLRSGVLDEPCRCHSSLQCYHINCEYCEKIPICSPGHGLESSNGRQTCVACKKGFFSADNSAEKCKQWTNGKPSSELLYLAGAASSWVVVSVLSVITVLCLLILLLFCYKDKLKLLSGGLGGGPKYIPCETTKLICQAPHSPADEHPCTFPTSVPDVKVSLPLTGERTEEEGTKGKIVMEDQSEGVSPLLAGSCVCVIPVHEPLEVGDNEDCSQAVSPGTPGTCSCRGLDGDESGKEERIGSVRTGGNGENELCLPLSQELYRLASTDSTSTENGTTSPMTSVSPLMTSSSVGDLYLDKPTEASSQVSGSHNTTFISSGQVMNFSGDVIVVYVSQTSLGSEGAGQDDAFGSPVQEEANETALFFQSSMRPQGDSISQSTLQDETLPVQEVMEERLLRK</sequence>
<evidence type="ECO:0000313" key="4">
    <source>
        <dbReference type="Proteomes" id="UP000694565"/>
    </source>
</evidence>
<dbReference type="Gene3D" id="2.10.50.10">
    <property type="entry name" value="Tumor Necrosis Factor Receptor, subunit A, domain 2"/>
    <property type="match status" value="2"/>
</dbReference>
<organism evidence="3 4">
    <name type="scientific">Cyclopterus lumpus</name>
    <name type="common">Lumpsucker</name>
    <dbReference type="NCBI Taxonomy" id="8103"/>
    <lineage>
        <taxon>Eukaryota</taxon>
        <taxon>Metazoa</taxon>
        <taxon>Chordata</taxon>
        <taxon>Craniata</taxon>
        <taxon>Vertebrata</taxon>
        <taxon>Euteleostomi</taxon>
        <taxon>Actinopterygii</taxon>
        <taxon>Neopterygii</taxon>
        <taxon>Teleostei</taxon>
        <taxon>Neoteleostei</taxon>
        <taxon>Acanthomorphata</taxon>
        <taxon>Eupercaria</taxon>
        <taxon>Perciformes</taxon>
        <taxon>Cottioidei</taxon>
        <taxon>Cottales</taxon>
        <taxon>Cyclopteridae</taxon>
        <taxon>Cyclopterus</taxon>
    </lineage>
</organism>
<keyword evidence="2" id="KW-1133">Transmembrane helix</keyword>
<feature type="region of interest" description="Disordered" evidence="1">
    <location>
        <begin position="325"/>
        <end position="344"/>
    </location>
</feature>
<reference evidence="3" key="2">
    <citation type="submission" date="2025-09" db="UniProtKB">
        <authorList>
            <consortium name="Ensembl"/>
        </authorList>
    </citation>
    <scope>IDENTIFICATION</scope>
</reference>
<dbReference type="GO" id="GO:0009897">
    <property type="term" value="C:external side of plasma membrane"/>
    <property type="evidence" value="ECO:0007669"/>
    <property type="project" value="TreeGrafter"/>
</dbReference>
<feature type="region of interest" description="Disordered" evidence="1">
    <location>
        <begin position="425"/>
        <end position="444"/>
    </location>
</feature>
<dbReference type="GO" id="GO:0005031">
    <property type="term" value="F:tumor necrosis factor receptor activity"/>
    <property type="evidence" value="ECO:0007669"/>
    <property type="project" value="TreeGrafter"/>
</dbReference>
<dbReference type="GO" id="GO:0072674">
    <property type="term" value="P:multinuclear osteoclast differentiation"/>
    <property type="evidence" value="ECO:0007669"/>
    <property type="project" value="TreeGrafter"/>
</dbReference>
<dbReference type="GO" id="GO:0045780">
    <property type="term" value="P:positive regulation of bone resorption"/>
    <property type="evidence" value="ECO:0007669"/>
    <property type="project" value="TreeGrafter"/>
</dbReference>
<dbReference type="GeneTree" id="ENSGT00940000168990"/>
<dbReference type="InterPro" id="IPR053075">
    <property type="entry name" value="TNFRSF11A"/>
</dbReference>
<dbReference type="GO" id="GO:0019955">
    <property type="term" value="F:cytokine binding"/>
    <property type="evidence" value="ECO:0007669"/>
    <property type="project" value="TreeGrafter"/>
</dbReference>
<dbReference type="PANTHER" id="PTHR47134">
    <property type="entry name" value="TUMOR NECROSIS FACTOR RECEPTOR SUPERFAMILY MEMBER 11A"/>
    <property type="match status" value="1"/>
</dbReference>
<evidence type="ECO:0000313" key="3">
    <source>
        <dbReference type="Ensembl" id="ENSCLMP00005034038.1"/>
    </source>
</evidence>
<name>A0A8C2ZYT7_CYCLU</name>
<keyword evidence="4" id="KW-1185">Reference proteome</keyword>
<dbReference type="PANTHER" id="PTHR47134:SF1">
    <property type="entry name" value="TUMOR NECROSIS FACTOR RECEPTOR SUPERFAMILY MEMBER 11A"/>
    <property type="match status" value="1"/>
</dbReference>
<feature type="region of interest" description="Disordered" evidence="1">
    <location>
        <begin position="284"/>
        <end position="308"/>
    </location>
</feature>
<evidence type="ECO:0000256" key="2">
    <source>
        <dbReference type="SAM" id="Phobius"/>
    </source>
</evidence>
<dbReference type="SUPFAM" id="SSF57586">
    <property type="entry name" value="TNF receptor-like"/>
    <property type="match status" value="1"/>
</dbReference>
<dbReference type="GO" id="GO:0070555">
    <property type="term" value="P:response to interleukin-1"/>
    <property type="evidence" value="ECO:0007669"/>
    <property type="project" value="TreeGrafter"/>
</dbReference>
<dbReference type="Ensembl" id="ENSCLMT00005035434.1">
    <property type="protein sequence ID" value="ENSCLMP00005034038.1"/>
    <property type="gene ID" value="ENSCLMG00005016312.1"/>
</dbReference>
<accession>A0A8C2ZYT7</accession>
<feature type="compositionally biased region" description="Polar residues" evidence="1">
    <location>
        <begin position="425"/>
        <end position="440"/>
    </location>
</feature>
<keyword evidence="2" id="KW-0812">Transmembrane</keyword>
<feature type="transmembrane region" description="Helical" evidence="2">
    <location>
        <begin position="135"/>
        <end position="165"/>
    </location>
</feature>